<evidence type="ECO:0000313" key="4">
    <source>
        <dbReference type="EMBL" id="SCY47909.1"/>
    </source>
</evidence>
<feature type="domain" description="LptD C-terminal" evidence="3">
    <location>
        <begin position="270"/>
        <end position="648"/>
    </location>
</feature>
<dbReference type="Pfam" id="PF04453">
    <property type="entry name" value="LptD"/>
    <property type="match status" value="1"/>
</dbReference>
<sequence precursor="true">MKRSPQRLLLAIVALPAMAAPAPAQETEEGPVTMEADRISLDGNRVQACGNVQTRRDGTRMEADRVTYRRDTGWVDLEGDIRVRDAGYEATAPSARLNQETGLGEIREPRLHLLDSDAWILGERLDRYAPERFRMDSAMYTACAPDAPPWALRSGTIYVNQESSFAHHWNTRLELAGIPVLYTPYFGHYTDEERHTGFLYPSVEFSGSRGTDITVPFYWNIAPQMDATLGLRNMTAHGLMPQLELRHLGKDVETRVYGEHLADDKATGDDRYYYAAEQRGTLPGDVGYLLDAERVSDPEYLSLFGRDLERGSQRYLTSVLSLSRGWGNYRADASFTYLQDLQDFNAPDTLQALPRLSLQGDQPLFGAFPGYLELEGEYVHFYREEGDRYHRSFVDPSLSLPLDTRYGSIEPRAGVHATAYRRSGGTPGTGDRDQTRTLPHFSLRADSRIHRIWDFGGGAVRHSIEPELFYLYIPYEDQDDLPVLDTKASPLRFDDLFEMNRFSGIDRINDANQLTTALTNRVDAKRGQRHWEAGLLRLGQIHYFRDRRVTLDPGTERTTSATSNYFAEFGLRPIPEVALRGALEYDPDRPAFALNQMDYFQSQLTASHPSGHRFSARYLVRNAFADGSPETVTEEYRTAAQVDLGPSWDAFGRYRYSALFREPLEREIGLDYHAGCWGVRLAYQDRLLRRSEAGERDTTVYLTVRLRTLGEFEFGTDPSDLQ</sequence>
<dbReference type="InterPro" id="IPR050218">
    <property type="entry name" value="LptD"/>
</dbReference>
<dbReference type="Proteomes" id="UP000183104">
    <property type="component" value="Unassembled WGS sequence"/>
</dbReference>
<comment type="similarity">
    <text evidence="2">Belongs to the LptD family.</text>
</comment>
<dbReference type="GO" id="GO:1990351">
    <property type="term" value="C:transporter complex"/>
    <property type="evidence" value="ECO:0007669"/>
    <property type="project" value="TreeGrafter"/>
</dbReference>
<proteinExistence type="inferred from homology"/>
<comment type="caution">
    <text evidence="2">Lacks conserved residue(s) required for the propagation of feature annotation.</text>
</comment>
<keyword evidence="1 2" id="KW-0998">Cell outer membrane</keyword>
<dbReference type="PANTHER" id="PTHR30189:SF1">
    <property type="entry name" value="LPS-ASSEMBLY PROTEIN LPTD"/>
    <property type="match status" value="1"/>
</dbReference>
<dbReference type="HAMAP" id="MF_01411">
    <property type="entry name" value="LPS_assembly_LptD"/>
    <property type="match status" value="1"/>
</dbReference>
<keyword evidence="5" id="KW-1185">Reference proteome</keyword>
<organism evidence="4 5">
    <name type="scientific">Thiohalorhabdus denitrificans</name>
    <dbReference type="NCBI Taxonomy" id="381306"/>
    <lineage>
        <taxon>Bacteria</taxon>
        <taxon>Pseudomonadati</taxon>
        <taxon>Pseudomonadota</taxon>
        <taxon>Gammaproteobacteria</taxon>
        <taxon>Thiohalorhabdales</taxon>
        <taxon>Thiohalorhabdaceae</taxon>
        <taxon>Thiohalorhabdus</taxon>
    </lineage>
</organism>
<dbReference type="GO" id="GO:0015920">
    <property type="term" value="P:lipopolysaccharide transport"/>
    <property type="evidence" value="ECO:0007669"/>
    <property type="project" value="InterPro"/>
</dbReference>
<name>A0A0P9CCP3_9GAMM</name>
<evidence type="ECO:0000256" key="2">
    <source>
        <dbReference type="HAMAP-Rule" id="MF_01411"/>
    </source>
</evidence>
<gene>
    <name evidence="2" type="primary">lptD</name>
    <name evidence="4" type="ORF">SAMN05661077_2236</name>
</gene>
<comment type="function">
    <text evidence="2">Together with LptE, is involved in the assembly of lipopolysaccharide (LPS) at the surface of the outer membrane.</text>
</comment>
<dbReference type="STRING" id="381306.AN478_05710"/>
<accession>A0A0P9CCP3</accession>
<reference evidence="5" key="1">
    <citation type="submission" date="2016-10" db="EMBL/GenBank/DDBJ databases">
        <authorList>
            <person name="Varghese N."/>
        </authorList>
    </citation>
    <scope>NUCLEOTIDE SEQUENCE [LARGE SCALE GENOMIC DNA]</scope>
    <source>
        <strain evidence="5">HL 19</strain>
    </source>
</reference>
<comment type="subunit">
    <text evidence="2">Component of the lipopolysaccharide transport and assembly complex. Interacts with LptE and LptA.</text>
</comment>
<dbReference type="OrthoDB" id="9760225at2"/>
<dbReference type="RefSeq" id="WP_054965653.1">
    <property type="nucleotide sequence ID" value="NZ_FMUN01000006.1"/>
</dbReference>
<feature type="signal peptide" evidence="2">
    <location>
        <begin position="1"/>
        <end position="19"/>
    </location>
</feature>
<dbReference type="GO" id="GO:0009279">
    <property type="term" value="C:cell outer membrane"/>
    <property type="evidence" value="ECO:0007669"/>
    <property type="project" value="UniProtKB-SubCell"/>
</dbReference>
<feature type="chain" id="PRO_5010591174" description="LPS-assembly protein LptD" evidence="2">
    <location>
        <begin position="20"/>
        <end position="722"/>
    </location>
</feature>
<dbReference type="EMBL" id="FMUN01000006">
    <property type="protein sequence ID" value="SCY47909.1"/>
    <property type="molecule type" value="Genomic_DNA"/>
</dbReference>
<keyword evidence="2" id="KW-0472">Membrane</keyword>
<keyword evidence="2" id="KW-0732">Signal</keyword>
<evidence type="ECO:0000256" key="1">
    <source>
        <dbReference type="ARBA" id="ARBA00023237"/>
    </source>
</evidence>
<dbReference type="InterPro" id="IPR020889">
    <property type="entry name" value="LipoPS_assembly_LptD"/>
</dbReference>
<evidence type="ECO:0000259" key="3">
    <source>
        <dbReference type="Pfam" id="PF04453"/>
    </source>
</evidence>
<dbReference type="InterPro" id="IPR007543">
    <property type="entry name" value="LptD_C"/>
</dbReference>
<dbReference type="AlphaFoldDB" id="A0A0P9CCP3"/>
<dbReference type="PATRIC" id="fig|381306.5.peg.2337"/>
<dbReference type="PANTHER" id="PTHR30189">
    <property type="entry name" value="LPS-ASSEMBLY PROTEIN"/>
    <property type="match status" value="1"/>
</dbReference>
<evidence type="ECO:0000313" key="5">
    <source>
        <dbReference type="Proteomes" id="UP000183104"/>
    </source>
</evidence>
<dbReference type="GO" id="GO:0043165">
    <property type="term" value="P:Gram-negative-bacterium-type cell outer membrane assembly"/>
    <property type="evidence" value="ECO:0007669"/>
    <property type="project" value="UniProtKB-UniRule"/>
</dbReference>
<comment type="subcellular location">
    <subcellularLocation>
        <location evidence="2">Cell outer membrane</location>
    </subcellularLocation>
</comment>
<protein>
    <recommendedName>
        <fullName evidence="2">LPS-assembly protein LptD</fullName>
    </recommendedName>
</protein>